<gene>
    <name evidence="1" type="ORF">CI104_09590</name>
</gene>
<name>A0ACA8D4W3_9ENTR</name>
<evidence type="ECO:0000313" key="2">
    <source>
        <dbReference type="Proteomes" id="UP000215286"/>
    </source>
</evidence>
<reference evidence="1" key="1">
    <citation type="submission" date="2017-08" db="EMBL/GenBank/DDBJ databases">
        <title>Real-time genomic and epidemiological investigation of a multi-institutional outbreak of KPC-producing Enterobacteriaceae reveals complex transmission dynamics and informs management responses.</title>
        <authorList>
            <person name="Kwong J.C."/>
            <person name="Lane C."/>
            <person name="Romanes F."/>
            <person name="Goncalves da Silva A."/>
            <person name="Easton M."/>
            <person name="Cronin K."/>
            <person name="Waters M.J."/>
            <person name="Tomita T."/>
            <person name="Stevens K."/>
            <person name="Schultz M.B."/>
            <person name="Baines S.L."/>
            <person name="Sherry N.L."/>
            <person name="Carter G."/>
            <person name="Mu A."/>
            <person name="Sait M."/>
            <person name="Ballard S.A."/>
            <person name="Seemann T."/>
            <person name="Stinear T.P."/>
            <person name="Howden B.P."/>
        </authorList>
    </citation>
    <scope>NUCLEOTIDE SEQUENCE</scope>
    <source>
        <strain evidence="1">AUSMDU00008141</strain>
    </source>
</reference>
<dbReference type="EMBL" id="CP022695">
    <property type="protein sequence ID" value="AST79314.1"/>
    <property type="molecule type" value="Genomic_DNA"/>
</dbReference>
<accession>A0ACA8D4W3</accession>
<protein>
    <submittedName>
        <fullName evidence="1">Phage baseplate protein</fullName>
    </submittedName>
</protein>
<evidence type="ECO:0000313" key="1">
    <source>
        <dbReference type="EMBL" id="AST79314.1"/>
    </source>
</evidence>
<dbReference type="Proteomes" id="UP000215286">
    <property type="component" value="Chromosome"/>
</dbReference>
<proteinExistence type="predicted"/>
<sequence length="380" mass="40688">MPFKRQTLSELRDENRKFMQAELKDVGALLRFANLKVLADMDAGMAHLHYAYLDYIALQTNPFTATDENLAGWMAMKTVYRKPASAARSPQAQASGTPDTVVPAGTVLNRGDGYQYRTDKDLKIQENGYGSVAVTGVLPDISSDVTGGGARGNADAGTILTLDVNIAGVDTQVVLLSAATGGADIEDEEAFRQRGLLSWQNPPQGGSDTDYKKWALEVPGVTRAWVKRRLNGAGTVGVYIMCDGNLNDGFPVGTDGISQLEEWGAVKATGDQLAVADHIYPKQTDTAIIFLCSPVRRIIDLEIEGIKDASSSTVQAIRSALTDLFFEESNPDGTGKIYLSDINKSIAAVNGTTGYILNSPAENIAFVTGEIPVLGEVSFV</sequence>
<keyword evidence="2" id="KW-1185">Reference proteome</keyword>
<organism evidence="1 2">
    <name type="scientific">Citrobacter farmeri</name>
    <dbReference type="NCBI Taxonomy" id="67824"/>
    <lineage>
        <taxon>Bacteria</taxon>
        <taxon>Pseudomonadati</taxon>
        <taxon>Pseudomonadota</taxon>
        <taxon>Gammaproteobacteria</taxon>
        <taxon>Enterobacterales</taxon>
        <taxon>Enterobacteriaceae</taxon>
        <taxon>Citrobacter</taxon>
    </lineage>
</organism>